<comment type="caution">
    <text evidence="1">The sequence shown here is derived from an EMBL/GenBank/DDBJ whole genome shotgun (WGS) entry which is preliminary data.</text>
</comment>
<organism evidence="1 2">
    <name type="scientific">Bacteroides vicugnae</name>
    <dbReference type="NCBI Taxonomy" id="3037989"/>
    <lineage>
        <taxon>Bacteria</taxon>
        <taxon>Pseudomonadati</taxon>
        <taxon>Bacteroidota</taxon>
        <taxon>Bacteroidia</taxon>
        <taxon>Bacteroidales</taxon>
        <taxon>Bacteroidaceae</taxon>
        <taxon>Bacteroides</taxon>
    </lineage>
</organism>
<gene>
    <name evidence="1" type="ORF">QHG74_08425</name>
</gene>
<reference evidence="1 2" key="1">
    <citation type="submission" date="2023-04" db="EMBL/GenBank/DDBJ databases">
        <title>Bacteroides pacosi sp. nov., isolated from the fecal material of an alpaca.</title>
        <authorList>
            <person name="Miller S."/>
            <person name="Hendry M."/>
            <person name="King J."/>
            <person name="Sankaranarayanan K."/>
            <person name="Lawson P.A."/>
        </authorList>
    </citation>
    <scope>NUCLEOTIDE SEQUENCE [LARGE SCALE GENOMIC DNA]</scope>
    <source>
        <strain evidence="1 2">A2-P53</strain>
    </source>
</reference>
<keyword evidence="2" id="KW-1185">Reference proteome</keyword>
<accession>A0ABU5HP47</accession>
<dbReference type="Proteomes" id="UP001292913">
    <property type="component" value="Unassembled WGS sequence"/>
</dbReference>
<proteinExistence type="predicted"/>
<dbReference type="PROSITE" id="PS51257">
    <property type="entry name" value="PROKAR_LIPOPROTEIN"/>
    <property type="match status" value="1"/>
</dbReference>
<protein>
    <submittedName>
        <fullName evidence="1">Uncharacterized protein</fullName>
    </submittedName>
</protein>
<sequence>MNTKYWKNMALGLLVSLVVSGCYGEEDGYQIPDIYKGSWESPKNGATVVGYAPAPISEAKYDAYLNELYITWDGGNDAWEKKNEYVGAEVEFASLLTETKVKRVMISNIGDFGNLTVKRDNGLPNATLNLSRFRTVVVTTKHGARDCRFRSIYVDEAGNKQYSDWTSLSEHLANAEMTQNMDYMAWKEFRERQSNPLKIHFESNSDLRTVEWLYNRYSGADATQEEFRKWYYMDCATMSFEPHNIACDPYENLTFMIKKEQTGGAYAFDYPNHNEGRGIVYPASESNMGSDAWWLLPDMQAVVMHEMGHCVEWMPHKGHYEKKGEDCDKQGYQEGWPDAVKISNGGFFGLATEGQINEYKAAIEKPYKDPQDNKVYVWQIDYNTSGAFMSWLRIYNGDFVRMLPWTVKMDALTNDWSLEYAVKYILKESYPDMSMEDLWNEYVAEVKKFLNNHQ</sequence>
<name>A0ABU5HP47_9BACE</name>
<dbReference type="EMBL" id="JARZAK010000004">
    <property type="protein sequence ID" value="MDY7257741.1"/>
    <property type="molecule type" value="Genomic_DNA"/>
</dbReference>
<evidence type="ECO:0000313" key="2">
    <source>
        <dbReference type="Proteomes" id="UP001292913"/>
    </source>
</evidence>
<dbReference type="RefSeq" id="WP_322019452.1">
    <property type="nucleotide sequence ID" value="NZ_JARZAK010000004.1"/>
</dbReference>
<evidence type="ECO:0000313" key="1">
    <source>
        <dbReference type="EMBL" id="MDY7257741.1"/>
    </source>
</evidence>